<keyword evidence="9" id="KW-1185">Reference proteome</keyword>
<dbReference type="PANTHER" id="PTHR43229">
    <property type="entry name" value="NODULATION PROTEIN J"/>
    <property type="match status" value="1"/>
</dbReference>
<organism evidence="8 9">
    <name type="scientific">Actinophytocola glycyrrhizae</name>
    <dbReference type="NCBI Taxonomy" id="2044873"/>
    <lineage>
        <taxon>Bacteria</taxon>
        <taxon>Bacillati</taxon>
        <taxon>Actinomycetota</taxon>
        <taxon>Actinomycetes</taxon>
        <taxon>Pseudonocardiales</taxon>
        <taxon>Pseudonocardiaceae</taxon>
    </lineage>
</organism>
<keyword evidence="2 6" id="KW-0812">Transmembrane</keyword>
<keyword evidence="6" id="KW-1003">Cell membrane</keyword>
<gene>
    <name evidence="8" type="ORF">ACFPCV_12040</name>
</gene>
<feature type="domain" description="ABC transmembrane type-2" evidence="7">
    <location>
        <begin position="29"/>
        <end position="264"/>
    </location>
</feature>
<keyword evidence="3 6" id="KW-1133">Transmembrane helix</keyword>
<feature type="transmembrane region" description="Helical" evidence="6">
    <location>
        <begin position="243"/>
        <end position="261"/>
    </location>
</feature>
<dbReference type="InterPro" id="IPR013525">
    <property type="entry name" value="ABC2_TM"/>
</dbReference>
<evidence type="ECO:0000313" key="9">
    <source>
        <dbReference type="Proteomes" id="UP001595859"/>
    </source>
</evidence>
<evidence type="ECO:0000256" key="2">
    <source>
        <dbReference type="ARBA" id="ARBA00022692"/>
    </source>
</evidence>
<evidence type="ECO:0000256" key="5">
    <source>
        <dbReference type="ARBA" id="ARBA00023251"/>
    </source>
</evidence>
<feature type="transmembrane region" description="Helical" evidence="6">
    <location>
        <begin position="177"/>
        <end position="196"/>
    </location>
</feature>
<protein>
    <recommendedName>
        <fullName evidence="6">Transport permease protein</fullName>
    </recommendedName>
</protein>
<dbReference type="PANTHER" id="PTHR43229:SF6">
    <property type="entry name" value="ABC-TYPE MULTIDRUG TRANSPORT SYSTEM, PERMEASE COMPONENT"/>
    <property type="match status" value="1"/>
</dbReference>
<keyword evidence="4 6" id="KW-0472">Membrane</keyword>
<comment type="similarity">
    <text evidence="6">Belongs to the ABC-2 integral membrane protein family.</text>
</comment>
<dbReference type="InterPro" id="IPR047817">
    <property type="entry name" value="ABC2_TM_bact-type"/>
</dbReference>
<dbReference type="PIRSF" id="PIRSF006648">
    <property type="entry name" value="DrrB"/>
    <property type="match status" value="1"/>
</dbReference>
<feature type="transmembrane region" description="Helical" evidence="6">
    <location>
        <begin position="31"/>
        <end position="49"/>
    </location>
</feature>
<proteinExistence type="inferred from homology"/>
<comment type="caution">
    <text evidence="8">The sequence shown here is derived from an EMBL/GenBank/DDBJ whole genome shotgun (WGS) entry which is preliminary data.</text>
</comment>
<comment type="subcellular location">
    <subcellularLocation>
        <location evidence="6">Cell membrane</location>
        <topology evidence="6">Multi-pass membrane protein</topology>
    </subcellularLocation>
    <subcellularLocation>
        <location evidence="1">Membrane</location>
        <topology evidence="1">Multi-pass membrane protein</topology>
    </subcellularLocation>
</comment>
<dbReference type="Pfam" id="PF01061">
    <property type="entry name" value="ABC2_membrane"/>
    <property type="match status" value="1"/>
</dbReference>
<accession>A0ABV9RZX6</accession>
<evidence type="ECO:0000256" key="4">
    <source>
        <dbReference type="ARBA" id="ARBA00023136"/>
    </source>
</evidence>
<evidence type="ECO:0000259" key="7">
    <source>
        <dbReference type="PROSITE" id="PS51012"/>
    </source>
</evidence>
<dbReference type="InterPro" id="IPR051784">
    <property type="entry name" value="Nod_factor_ABC_transporter"/>
</dbReference>
<feature type="transmembrane region" description="Helical" evidence="6">
    <location>
        <begin position="144"/>
        <end position="165"/>
    </location>
</feature>
<evidence type="ECO:0000313" key="8">
    <source>
        <dbReference type="EMBL" id="MFC4854234.1"/>
    </source>
</evidence>
<reference evidence="9" key="1">
    <citation type="journal article" date="2019" name="Int. J. Syst. Evol. Microbiol.">
        <title>The Global Catalogue of Microorganisms (GCM) 10K type strain sequencing project: providing services to taxonomists for standard genome sequencing and annotation.</title>
        <authorList>
            <consortium name="The Broad Institute Genomics Platform"/>
            <consortium name="The Broad Institute Genome Sequencing Center for Infectious Disease"/>
            <person name="Wu L."/>
            <person name="Ma J."/>
        </authorList>
    </citation>
    <scope>NUCLEOTIDE SEQUENCE [LARGE SCALE GENOMIC DNA]</scope>
    <source>
        <strain evidence="9">ZS-22-S1</strain>
    </source>
</reference>
<feature type="transmembrane region" description="Helical" evidence="6">
    <location>
        <begin position="107"/>
        <end position="132"/>
    </location>
</feature>
<dbReference type="RefSeq" id="WP_378056182.1">
    <property type="nucleotide sequence ID" value="NZ_JBHSIS010000006.1"/>
</dbReference>
<sequence length="270" mass="28684">MTTLALPSAAGLGLSRGVAELRQFFRQKEQVVFTFTFPAFILVLLGSIFDDVYPGGVTTGQVFAASMVGAGIVATSFLNLGIGVALDRDDGTLKRLRGTPMPASAYFVGKMVLVAVASVAEVVLLLVVGVLMFDVSLPADVARWGTFAWVFTLSIVSCSLLGIAISSMAKSAQSAAAVTNLPYVGLQFMSGVYIPVSQLPDWMITVGSLFPVKWAAQGFRSVFLPESMMAQEAAGSWELGKTALVLGAWCVAGLALCLLTFRWTHRRAGW</sequence>
<evidence type="ECO:0000256" key="1">
    <source>
        <dbReference type="ARBA" id="ARBA00004141"/>
    </source>
</evidence>
<dbReference type="InterPro" id="IPR000412">
    <property type="entry name" value="ABC_2_transport"/>
</dbReference>
<keyword evidence="6" id="KW-0813">Transport</keyword>
<feature type="transmembrane region" description="Helical" evidence="6">
    <location>
        <begin position="61"/>
        <end position="86"/>
    </location>
</feature>
<name>A0ABV9RZX6_9PSEU</name>
<dbReference type="EMBL" id="JBHSIS010000006">
    <property type="protein sequence ID" value="MFC4854234.1"/>
    <property type="molecule type" value="Genomic_DNA"/>
</dbReference>
<dbReference type="Proteomes" id="UP001595859">
    <property type="component" value="Unassembled WGS sequence"/>
</dbReference>
<evidence type="ECO:0000256" key="3">
    <source>
        <dbReference type="ARBA" id="ARBA00022989"/>
    </source>
</evidence>
<keyword evidence="5" id="KW-0046">Antibiotic resistance</keyword>
<evidence type="ECO:0000256" key="6">
    <source>
        <dbReference type="RuleBase" id="RU361157"/>
    </source>
</evidence>
<dbReference type="PROSITE" id="PS51012">
    <property type="entry name" value="ABC_TM2"/>
    <property type="match status" value="1"/>
</dbReference>